<dbReference type="AlphaFoldDB" id="A0A544TT33"/>
<comment type="similarity">
    <text evidence="1">Belongs to the sigma-70 factor family. ECF subfamily.</text>
</comment>
<dbReference type="Proteomes" id="UP000316626">
    <property type="component" value="Unassembled WGS sequence"/>
</dbReference>
<dbReference type="InterPro" id="IPR013325">
    <property type="entry name" value="RNA_pol_sigma_r2"/>
</dbReference>
<dbReference type="PANTHER" id="PTHR43133:SF52">
    <property type="entry name" value="ECF RNA POLYMERASE SIGMA FACTOR SIGL"/>
    <property type="match status" value="1"/>
</dbReference>
<dbReference type="GO" id="GO:0016987">
    <property type="term" value="F:sigma factor activity"/>
    <property type="evidence" value="ECO:0007669"/>
    <property type="project" value="UniProtKB-KW"/>
</dbReference>
<dbReference type="SUPFAM" id="SSF88659">
    <property type="entry name" value="Sigma3 and sigma4 domains of RNA polymerase sigma factors"/>
    <property type="match status" value="1"/>
</dbReference>
<keyword evidence="2" id="KW-0805">Transcription regulation</keyword>
<dbReference type="RefSeq" id="WP_142641941.1">
    <property type="nucleotide sequence ID" value="NZ_VDGI01000005.1"/>
</dbReference>
<evidence type="ECO:0000256" key="3">
    <source>
        <dbReference type="ARBA" id="ARBA00023082"/>
    </source>
</evidence>
<dbReference type="EMBL" id="VDGI01000005">
    <property type="protein sequence ID" value="TQR20560.1"/>
    <property type="molecule type" value="Genomic_DNA"/>
</dbReference>
<name>A0A544TT33_9BACI</name>
<dbReference type="Gene3D" id="1.10.1740.10">
    <property type="match status" value="1"/>
</dbReference>
<evidence type="ECO:0000256" key="5">
    <source>
        <dbReference type="ARBA" id="ARBA00023163"/>
    </source>
</evidence>
<dbReference type="InterPro" id="IPR036388">
    <property type="entry name" value="WH-like_DNA-bd_sf"/>
</dbReference>
<evidence type="ECO:0000313" key="9">
    <source>
        <dbReference type="Proteomes" id="UP000316626"/>
    </source>
</evidence>
<accession>A0A544TT33</accession>
<dbReference type="InterPro" id="IPR013324">
    <property type="entry name" value="RNA_pol_sigma_r3/r4-like"/>
</dbReference>
<dbReference type="InterPro" id="IPR007627">
    <property type="entry name" value="RNA_pol_sigma70_r2"/>
</dbReference>
<protein>
    <submittedName>
        <fullName evidence="8">Sigma-70 family RNA polymerase sigma factor</fullName>
    </submittedName>
</protein>
<dbReference type="SUPFAM" id="SSF88946">
    <property type="entry name" value="Sigma2 domain of RNA polymerase sigma factors"/>
    <property type="match status" value="1"/>
</dbReference>
<sequence>MEIEDIYRLYVNDLYRYLLSLSKDHYRAEELVQETVYRAFLHIDDYQGYVKPWLFKTAYHVFIDSIRRDQRVVLTDTPFLSSWVAKDLTEETVVEKDGYGKLLTLIEGLPINEKQAILLCDVHDFSYKEASEILVQNINTVKSHLHRGRRKLRKMLQERVEIHEP</sequence>
<evidence type="ECO:0000259" key="6">
    <source>
        <dbReference type="Pfam" id="PF04542"/>
    </source>
</evidence>
<keyword evidence="5" id="KW-0804">Transcription</keyword>
<dbReference type="Pfam" id="PF08281">
    <property type="entry name" value="Sigma70_r4_2"/>
    <property type="match status" value="1"/>
</dbReference>
<dbReference type="GO" id="GO:0003677">
    <property type="term" value="F:DNA binding"/>
    <property type="evidence" value="ECO:0007669"/>
    <property type="project" value="UniProtKB-KW"/>
</dbReference>
<dbReference type="Gene3D" id="1.10.10.10">
    <property type="entry name" value="Winged helix-like DNA-binding domain superfamily/Winged helix DNA-binding domain"/>
    <property type="match status" value="1"/>
</dbReference>
<evidence type="ECO:0000259" key="7">
    <source>
        <dbReference type="Pfam" id="PF08281"/>
    </source>
</evidence>
<dbReference type="OrthoDB" id="9795666at2"/>
<proteinExistence type="inferred from homology"/>
<evidence type="ECO:0000256" key="4">
    <source>
        <dbReference type="ARBA" id="ARBA00023125"/>
    </source>
</evidence>
<evidence type="ECO:0000256" key="2">
    <source>
        <dbReference type="ARBA" id="ARBA00023015"/>
    </source>
</evidence>
<dbReference type="GO" id="GO:0006352">
    <property type="term" value="P:DNA-templated transcription initiation"/>
    <property type="evidence" value="ECO:0007669"/>
    <property type="project" value="InterPro"/>
</dbReference>
<dbReference type="CDD" id="cd06171">
    <property type="entry name" value="Sigma70_r4"/>
    <property type="match status" value="1"/>
</dbReference>
<evidence type="ECO:0000313" key="8">
    <source>
        <dbReference type="EMBL" id="TQR20560.1"/>
    </source>
</evidence>
<comment type="caution">
    <text evidence="8">The sequence shown here is derived from an EMBL/GenBank/DDBJ whole genome shotgun (WGS) entry which is preliminary data.</text>
</comment>
<dbReference type="Pfam" id="PF04542">
    <property type="entry name" value="Sigma70_r2"/>
    <property type="match status" value="1"/>
</dbReference>
<reference evidence="8 9" key="1">
    <citation type="submission" date="2019-06" db="EMBL/GenBank/DDBJ databases">
        <title>Psychrobacillus vulpis sp. nov., a new species isolated from feces of a red fox that inhabits in The Tablas de Daimiel Natural Park, Albacete, Spain.</title>
        <authorList>
            <person name="Rodriguez M."/>
            <person name="Reina J.C."/>
            <person name="Bejar V."/>
            <person name="Llamas I."/>
        </authorList>
    </citation>
    <scope>NUCLEOTIDE SEQUENCE [LARGE SCALE GENOMIC DNA]</scope>
    <source>
        <strain evidence="8 9">Z8</strain>
    </source>
</reference>
<organism evidence="8 9">
    <name type="scientific">Psychrobacillus vulpis</name>
    <dbReference type="NCBI Taxonomy" id="2325572"/>
    <lineage>
        <taxon>Bacteria</taxon>
        <taxon>Bacillati</taxon>
        <taxon>Bacillota</taxon>
        <taxon>Bacilli</taxon>
        <taxon>Bacillales</taxon>
        <taxon>Bacillaceae</taxon>
        <taxon>Psychrobacillus</taxon>
    </lineage>
</organism>
<dbReference type="InterPro" id="IPR039425">
    <property type="entry name" value="RNA_pol_sigma-70-like"/>
</dbReference>
<dbReference type="PANTHER" id="PTHR43133">
    <property type="entry name" value="RNA POLYMERASE ECF-TYPE SIGMA FACTO"/>
    <property type="match status" value="1"/>
</dbReference>
<dbReference type="InterPro" id="IPR013249">
    <property type="entry name" value="RNA_pol_sigma70_r4_t2"/>
</dbReference>
<feature type="domain" description="RNA polymerase sigma-70 region 2" evidence="6">
    <location>
        <begin position="6"/>
        <end position="71"/>
    </location>
</feature>
<gene>
    <name evidence="8" type="ORF">FG384_07365</name>
</gene>
<evidence type="ECO:0000256" key="1">
    <source>
        <dbReference type="ARBA" id="ARBA00010641"/>
    </source>
</evidence>
<dbReference type="NCBIfam" id="TIGR02937">
    <property type="entry name" value="sigma70-ECF"/>
    <property type="match status" value="1"/>
</dbReference>
<dbReference type="InterPro" id="IPR014284">
    <property type="entry name" value="RNA_pol_sigma-70_dom"/>
</dbReference>
<keyword evidence="3" id="KW-0731">Sigma factor</keyword>
<keyword evidence="9" id="KW-1185">Reference proteome</keyword>
<keyword evidence="4" id="KW-0238">DNA-binding</keyword>
<feature type="domain" description="RNA polymerase sigma factor 70 region 4 type 2" evidence="7">
    <location>
        <begin position="101"/>
        <end position="152"/>
    </location>
</feature>